<dbReference type="Proteomes" id="UP000249499">
    <property type="component" value="Plasmid unnamed3"/>
</dbReference>
<sequence>MMEWSSYLDQEQSRFIDELMEFVRIPSVSAKPENRGDVHRAAEWVVFRLKAAGVEKAEVMPTRGHPVVYGEWLDAGPGRPTVLIYGHFDVQPAEPLDLWDSPPFEPALRDGKLWGRGVSDDKGGMLTPILAVEAMLKTANTLPVNVKFLFEGEEEVGSASLRAFIAENAARLKADMAFSADGLQWAPDQPQIMQAMKGTLAFEIKVTGPKADQHSGLHGGGIANPAIALAQILATMKSPDGLVTIEGFYDDVVPLTEEMRSAIALLPYDEQDYLDATGAPSTHGEPGYSVLERIGARPMLDVNGLTSGWQGEGAKTVLPASASAKLTCRIVHAQSSEKLLEAIRRHVEAHCPPGVSVEFCTTEREARAFSIPDDHPASTLAGEVLEEVYGKPPYRIWAGGSIPAFSPFVDILGLHAVMLGFSHGDENLHAPNEFFRLDVFRRGQQVYGRLFEKARNWTPSSS</sequence>
<dbReference type="Pfam" id="PF01546">
    <property type="entry name" value="Peptidase_M20"/>
    <property type="match status" value="1"/>
</dbReference>
<keyword evidence="2" id="KW-0479">Metal-binding</keyword>
<dbReference type="Pfam" id="PF07687">
    <property type="entry name" value="M20_dimer"/>
    <property type="match status" value="1"/>
</dbReference>
<dbReference type="PANTHER" id="PTHR43270:SF12">
    <property type="entry name" value="SUCCINYL-DIAMINOPIMELATE DESUCCINYLASE"/>
    <property type="match status" value="1"/>
</dbReference>
<keyword evidence="5" id="KW-0614">Plasmid</keyword>
<dbReference type="GO" id="GO:0006508">
    <property type="term" value="P:proteolysis"/>
    <property type="evidence" value="ECO:0007669"/>
    <property type="project" value="UniProtKB-KW"/>
</dbReference>
<dbReference type="GO" id="GO:0016805">
    <property type="term" value="F:dipeptidase activity"/>
    <property type="evidence" value="ECO:0007669"/>
    <property type="project" value="UniProtKB-KW"/>
</dbReference>
<dbReference type="EC" id="3.4.13.-" evidence="5"/>
<name>A0AAF1KC98_9HYPH</name>
<gene>
    <name evidence="5" type="ORF">PR017_27295</name>
</gene>
<dbReference type="Gene3D" id="3.30.70.360">
    <property type="match status" value="1"/>
</dbReference>
<evidence type="ECO:0000313" key="5">
    <source>
        <dbReference type="EMBL" id="WFR99344.1"/>
    </source>
</evidence>
<keyword evidence="3 5" id="KW-0378">Hydrolase</keyword>
<geneLocation type="plasmid" evidence="5 6">
    <name>unnamed3</name>
</geneLocation>
<dbReference type="KEGG" id="rtu:PR017_27295"/>
<evidence type="ECO:0000259" key="4">
    <source>
        <dbReference type="Pfam" id="PF07687"/>
    </source>
</evidence>
<dbReference type="InterPro" id="IPR011650">
    <property type="entry name" value="Peptidase_M20_dimer"/>
</dbReference>
<keyword evidence="1" id="KW-0645">Protease</keyword>
<dbReference type="InterPro" id="IPR051458">
    <property type="entry name" value="Cyt/Met_Dipeptidase"/>
</dbReference>
<proteinExistence type="predicted"/>
<dbReference type="RefSeq" id="WP_206423137.1">
    <property type="nucleotide sequence ID" value="NZ_CP117260.1"/>
</dbReference>
<evidence type="ECO:0000256" key="3">
    <source>
        <dbReference type="ARBA" id="ARBA00022801"/>
    </source>
</evidence>
<dbReference type="AlphaFoldDB" id="A0AAF1KC98"/>
<dbReference type="EMBL" id="CP117260">
    <property type="protein sequence ID" value="WFR99344.1"/>
    <property type="molecule type" value="Genomic_DNA"/>
</dbReference>
<dbReference type="InterPro" id="IPR002933">
    <property type="entry name" value="Peptidase_M20"/>
</dbReference>
<evidence type="ECO:0000256" key="1">
    <source>
        <dbReference type="ARBA" id="ARBA00022670"/>
    </source>
</evidence>
<organism evidence="5 6">
    <name type="scientific">Rhizobium tumorigenes</name>
    <dbReference type="NCBI Taxonomy" id="2041385"/>
    <lineage>
        <taxon>Bacteria</taxon>
        <taxon>Pseudomonadati</taxon>
        <taxon>Pseudomonadota</taxon>
        <taxon>Alphaproteobacteria</taxon>
        <taxon>Hyphomicrobiales</taxon>
        <taxon>Rhizobiaceae</taxon>
        <taxon>Rhizobium/Agrobacterium group</taxon>
        <taxon>Rhizobium</taxon>
    </lineage>
</organism>
<dbReference type="NCBIfam" id="NF006579">
    <property type="entry name" value="PRK09104.1"/>
    <property type="match status" value="1"/>
</dbReference>
<dbReference type="SUPFAM" id="SSF53187">
    <property type="entry name" value="Zn-dependent exopeptidases"/>
    <property type="match status" value="1"/>
</dbReference>
<dbReference type="PANTHER" id="PTHR43270">
    <property type="entry name" value="BETA-ALA-HIS DIPEPTIDASE"/>
    <property type="match status" value="1"/>
</dbReference>
<dbReference type="Gene3D" id="3.40.630.10">
    <property type="entry name" value="Zn peptidases"/>
    <property type="match status" value="1"/>
</dbReference>
<evidence type="ECO:0000313" key="6">
    <source>
        <dbReference type="Proteomes" id="UP000249499"/>
    </source>
</evidence>
<reference evidence="5 6" key="1">
    <citation type="journal article" date="2018" name="Sci. Rep.">
        <title>Rhizobium tumorigenes sp. nov., a novel plant tumorigenic bacterium isolated from cane gall tumors on thornless blackberry.</title>
        <authorList>
            <person name="Kuzmanovi N."/>
            <person name="Smalla K."/>
            <person name="Gronow S."/>
            <person name="PuBawska J."/>
        </authorList>
    </citation>
    <scope>NUCLEOTIDE SEQUENCE [LARGE SCALE GENOMIC DNA]</scope>
    <source>
        <strain evidence="5 6">1078</strain>
    </source>
</reference>
<reference evidence="6" key="2">
    <citation type="journal article" date="2023" name="MicrobiologyOpen">
        <title>Genomics of the tumorigenes clade of the family Rhizobiaceae and description of Rhizobium rhododendri sp. nov.</title>
        <authorList>
            <person name="Kuzmanovic N."/>
            <person name="diCenzo G.C."/>
            <person name="Bunk B."/>
            <person name="Sproeer C."/>
            <person name="Fruehling A."/>
            <person name="Neumann-Schaal M."/>
            <person name="Overmann J."/>
            <person name="Smalla K."/>
        </authorList>
    </citation>
    <scope>NUCLEOTIDE SEQUENCE [LARGE SCALE GENOMIC DNA]</scope>
    <source>
        <strain evidence="6">1078</strain>
        <plasmid evidence="6">unnamed3</plasmid>
    </source>
</reference>
<dbReference type="NCBIfam" id="NF006053">
    <property type="entry name" value="PRK08201.1"/>
    <property type="match status" value="1"/>
</dbReference>
<feature type="domain" description="Peptidase M20 dimerisation" evidence="4">
    <location>
        <begin position="197"/>
        <end position="354"/>
    </location>
</feature>
<dbReference type="GO" id="GO:0046872">
    <property type="term" value="F:metal ion binding"/>
    <property type="evidence" value="ECO:0007669"/>
    <property type="project" value="UniProtKB-KW"/>
</dbReference>
<keyword evidence="5" id="KW-0224">Dipeptidase</keyword>
<keyword evidence="6" id="KW-1185">Reference proteome</keyword>
<accession>A0AAF1KC98</accession>
<protein>
    <submittedName>
        <fullName evidence="5">Dipeptidase</fullName>
        <ecNumber evidence="5">3.4.13.-</ecNumber>
    </submittedName>
</protein>
<evidence type="ECO:0000256" key="2">
    <source>
        <dbReference type="ARBA" id="ARBA00022723"/>
    </source>
</evidence>